<dbReference type="Proteomes" id="UP000177088">
    <property type="component" value="Unassembled WGS sequence"/>
</dbReference>
<gene>
    <name evidence="1" type="ORF">A3C96_00715</name>
</gene>
<dbReference type="AlphaFoldDB" id="A0A1F7U4Q0"/>
<name>A0A1F7U4Q0_9BACT</name>
<comment type="caution">
    <text evidence="1">The sequence shown here is derived from an EMBL/GenBank/DDBJ whole genome shotgun (WGS) entry which is preliminary data.</text>
</comment>
<evidence type="ECO:0000313" key="1">
    <source>
        <dbReference type="EMBL" id="OGL73246.1"/>
    </source>
</evidence>
<reference evidence="1 2" key="1">
    <citation type="journal article" date="2016" name="Nat. Commun.">
        <title>Thousands of microbial genomes shed light on interconnected biogeochemical processes in an aquifer system.</title>
        <authorList>
            <person name="Anantharaman K."/>
            <person name="Brown C.T."/>
            <person name="Hug L.A."/>
            <person name="Sharon I."/>
            <person name="Castelle C.J."/>
            <person name="Probst A.J."/>
            <person name="Thomas B.C."/>
            <person name="Singh A."/>
            <person name="Wilkins M.J."/>
            <person name="Karaoz U."/>
            <person name="Brodie E.L."/>
            <person name="Williams K.H."/>
            <person name="Hubbard S.S."/>
            <person name="Banfield J.F."/>
        </authorList>
    </citation>
    <scope>NUCLEOTIDE SEQUENCE [LARGE SCALE GENOMIC DNA]</scope>
</reference>
<evidence type="ECO:0000313" key="2">
    <source>
        <dbReference type="Proteomes" id="UP000177088"/>
    </source>
</evidence>
<dbReference type="EMBL" id="MGEA01000065">
    <property type="protein sequence ID" value="OGL73246.1"/>
    <property type="molecule type" value="Genomic_DNA"/>
</dbReference>
<accession>A0A1F7U4Q0</accession>
<sequence length="241" mass="28284">MPTTAGHPYRYTLDLFRWALDRLPPGFPGRRHDEYDRQWRNFAAQPEIDYEDIQQSISTLGKESWPFRMAYEEMYRVYGRSSEEAHLLERLDMVLRAKFEQFLHEGGKLNHIASAKSGEELWKAAPFEHFFTPEEKYSLSEALVLAREAARREIVELCVGAKKEEYERLIGKYRRRQGLISDKIEELRSLAGVSGKWQSEIDDQVRHIEEGWSIVERQPDVAELDKLLEYWKGTLEAFLAA</sequence>
<proteinExistence type="predicted"/>
<organism evidence="1 2">
    <name type="scientific">Candidatus Uhrbacteria bacterium RIFCSPHIGHO2_02_FULL_60_10</name>
    <dbReference type="NCBI Taxonomy" id="1802392"/>
    <lineage>
        <taxon>Bacteria</taxon>
        <taxon>Candidatus Uhriibacteriota</taxon>
    </lineage>
</organism>
<protein>
    <submittedName>
        <fullName evidence="1">Uncharacterized protein</fullName>
    </submittedName>
</protein>